<comment type="caution">
    <text evidence="1">The sequence shown here is derived from an EMBL/GenBank/DDBJ whole genome shotgun (WGS) entry which is preliminary data.</text>
</comment>
<reference evidence="1" key="1">
    <citation type="submission" date="2022-08" db="EMBL/GenBank/DDBJ databases">
        <title>Genome Sequence of Fusarium decemcellulare.</title>
        <authorList>
            <person name="Buettner E."/>
        </authorList>
    </citation>
    <scope>NUCLEOTIDE SEQUENCE</scope>
    <source>
        <strain evidence="1">Babe19</strain>
    </source>
</reference>
<protein>
    <submittedName>
        <fullName evidence="1">Uncharacterized protein</fullName>
    </submittedName>
</protein>
<sequence length="459" mass="50060">MRSFLYASFLAAVFAPGPAVAAASQRSLCDTECLTKFRQAWTTEAAAWVNTNVTADEFYANPSNLSDYDIGDLVKWEDITPDDASQLWTIPAGMSLSRFFYMTEDIDGKPIPATAFALLPYHNPLGPEKPLRTVVWAHGTAGGTRQCAPSNHKTLYYNWEAPFAIANQGYAVIAPDYAGQGSDIPQGFMYESGALHAGDVSHGLKAARKALGNAISKEWVVVGHSEGGLTAWRTNEREARSGKATGGFLGAVSAAPALRPLTLIPKSFKLADGGPVGDVVSIFFLQSLSRLLPSIKVEDYVTDIVAYRIALADQACLSTGAALFSSLTAEQLYKNTSWLTHPDVVDWQKRYNGVGPHKLAAPMLIVQGENDTVTYAAELEDDFNKTCEKYPDSKAELLLYPGLDHDPSFQAGLPDYLAWIKARFDGEEAQKGCKKRTIKPVNDRFSVTQFNWQAIIQAD</sequence>
<evidence type="ECO:0000313" key="2">
    <source>
        <dbReference type="Proteomes" id="UP001148629"/>
    </source>
</evidence>
<name>A0ACC1SHR2_9HYPO</name>
<organism evidence="1 2">
    <name type="scientific">Fusarium decemcellulare</name>
    <dbReference type="NCBI Taxonomy" id="57161"/>
    <lineage>
        <taxon>Eukaryota</taxon>
        <taxon>Fungi</taxon>
        <taxon>Dikarya</taxon>
        <taxon>Ascomycota</taxon>
        <taxon>Pezizomycotina</taxon>
        <taxon>Sordariomycetes</taxon>
        <taxon>Hypocreomycetidae</taxon>
        <taxon>Hypocreales</taxon>
        <taxon>Nectriaceae</taxon>
        <taxon>Fusarium</taxon>
        <taxon>Fusarium decemcellulare species complex</taxon>
    </lineage>
</organism>
<dbReference type="EMBL" id="JANRMS010000435">
    <property type="protein sequence ID" value="KAJ3539909.1"/>
    <property type="molecule type" value="Genomic_DNA"/>
</dbReference>
<evidence type="ECO:0000313" key="1">
    <source>
        <dbReference type="EMBL" id="KAJ3539909.1"/>
    </source>
</evidence>
<keyword evidence="2" id="KW-1185">Reference proteome</keyword>
<accession>A0ACC1SHR2</accession>
<dbReference type="Proteomes" id="UP001148629">
    <property type="component" value="Unassembled WGS sequence"/>
</dbReference>
<gene>
    <name evidence="1" type="ORF">NM208_g5297</name>
</gene>
<proteinExistence type="predicted"/>